<comment type="subunit">
    <text evidence="11 12">Interacts with PCNA. PCNA stimulates the nuclease activity without altering cleavage specificity.</text>
</comment>
<dbReference type="InterPro" id="IPR019973">
    <property type="entry name" value="Flap_endonuc_arc"/>
</dbReference>
<dbReference type="SMART" id="SM00485">
    <property type="entry name" value="XPGN"/>
    <property type="match status" value="1"/>
</dbReference>
<evidence type="ECO:0000256" key="4">
    <source>
        <dbReference type="ARBA" id="ARBA00022759"/>
    </source>
</evidence>
<comment type="cofactor">
    <cofactor evidence="12">
        <name>Mg(2+)</name>
        <dbReference type="ChEBI" id="CHEBI:18420"/>
    </cofactor>
    <text evidence="12">Binds 2 magnesium ions per subunit. They probably participate in the reaction catalyzed by the enzyme. May bind an additional third magnesium ion after substrate binding.</text>
</comment>
<dbReference type="SUPFAM" id="SSF88723">
    <property type="entry name" value="PIN domain-like"/>
    <property type="match status" value="1"/>
</dbReference>
<dbReference type="SMART" id="SM00279">
    <property type="entry name" value="HhH2"/>
    <property type="match status" value="1"/>
</dbReference>
<evidence type="ECO:0000256" key="1">
    <source>
        <dbReference type="ARBA" id="ARBA00022705"/>
    </source>
</evidence>
<dbReference type="PANTHER" id="PTHR11081:SF9">
    <property type="entry name" value="FLAP ENDONUCLEASE 1"/>
    <property type="match status" value="1"/>
</dbReference>
<dbReference type="CDD" id="cd09867">
    <property type="entry name" value="PIN_FEN1"/>
    <property type="match status" value="1"/>
</dbReference>
<dbReference type="HAMAP" id="MF_00614">
    <property type="entry name" value="Fen"/>
    <property type="match status" value="1"/>
</dbReference>
<keyword evidence="16" id="KW-1185">Reference proteome</keyword>
<dbReference type="GO" id="GO:0000287">
    <property type="term" value="F:magnesium ion binding"/>
    <property type="evidence" value="ECO:0007669"/>
    <property type="project" value="UniProtKB-UniRule"/>
</dbReference>
<evidence type="ECO:0000259" key="14">
    <source>
        <dbReference type="SMART" id="SM00485"/>
    </source>
</evidence>
<dbReference type="GO" id="GO:0043137">
    <property type="term" value="P:DNA replication, removal of RNA primer"/>
    <property type="evidence" value="ECO:0007669"/>
    <property type="project" value="UniProtKB-UniRule"/>
</dbReference>
<organism evidence="15 16">
    <name type="scientific">Methanocalculus taiwanensis</name>
    <dbReference type="NCBI Taxonomy" id="106207"/>
    <lineage>
        <taxon>Archaea</taxon>
        <taxon>Methanobacteriati</taxon>
        <taxon>Methanobacteriota</taxon>
        <taxon>Stenosarchaea group</taxon>
        <taxon>Methanomicrobia</taxon>
        <taxon>Methanomicrobiales</taxon>
        <taxon>Methanocalculaceae</taxon>
        <taxon>Methanocalculus</taxon>
    </lineage>
</organism>
<evidence type="ECO:0000256" key="9">
    <source>
        <dbReference type="ARBA" id="ARBA00023204"/>
    </source>
</evidence>
<dbReference type="Pfam" id="PF00752">
    <property type="entry name" value="XPG_N"/>
    <property type="match status" value="1"/>
</dbReference>
<protein>
    <recommendedName>
        <fullName evidence="12">Flap endonuclease 1</fullName>
        <shortName evidence="12">FEN-1</shortName>
        <ecNumber evidence="12">3.1.-.-</ecNumber>
    </recommendedName>
    <alternativeName>
        <fullName evidence="12">Flap structure-specific endonuclease 1</fullName>
    </alternativeName>
</protein>
<dbReference type="FunFam" id="3.40.50.1010:FF:000016">
    <property type="entry name" value="Flap endonuclease 1"/>
    <property type="match status" value="1"/>
</dbReference>
<keyword evidence="8 12" id="KW-0460">Magnesium</keyword>
<dbReference type="InterPro" id="IPR006085">
    <property type="entry name" value="XPG_DNA_repair_N"/>
</dbReference>
<dbReference type="RefSeq" id="WP_255331954.1">
    <property type="nucleotide sequence ID" value="NZ_VOTZ01000005.1"/>
</dbReference>
<keyword evidence="7 12" id="KW-0269">Exonuclease</keyword>
<dbReference type="SUPFAM" id="SSF47807">
    <property type="entry name" value="5' to 3' exonuclease, C-terminal subdomain"/>
    <property type="match status" value="1"/>
</dbReference>
<dbReference type="InterPro" id="IPR008918">
    <property type="entry name" value="HhH2"/>
</dbReference>
<dbReference type="PANTHER" id="PTHR11081">
    <property type="entry name" value="FLAP ENDONUCLEASE FAMILY MEMBER"/>
    <property type="match status" value="1"/>
</dbReference>
<dbReference type="InterPro" id="IPR023426">
    <property type="entry name" value="Flap_endonuc"/>
</dbReference>
<evidence type="ECO:0000256" key="11">
    <source>
        <dbReference type="ARBA" id="ARBA00065981"/>
    </source>
</evidence>
<proteinExistence type="inferred from homology"/>
<evidence type="ECO:0000256" key="10">
    <source>
        <dbReference type="ARBA" id="ARBA00024702"/>
    </source>
</evidence>
<comment type="caution">
    <text evidence="15">The sequence shown here is derived from an EMBL/GenBank/DDBJ whole genome shotgun (WGS) entry which is preliminary data.</text>
</comment>
<evidence type="ECO:0000256" key="7">
    <source>
        <dbReference type="ARBA" id="ARBA00022839"/>
    </source>
</evidence>
<dbReference type="InterPro" id="IPR036279">
    <property type="entry name" value="5-3_exonuclease_C_sf"/>
</dbReference>
<dbReference type="EMBL" id="VOTZ01000005">
    <property type="protein sequence ID" value="MCQ1538020.1"/>
    <property type="molecule type" value="Genomic_DNA"/>
</dbReference>
<keyword evidence="2 12" id="KW-0540">Nuclease</keyword>
<dbReference type="AlphaFoldDB" id="A0ABD4TL29"/>
<evidence type="ECO:0000313" key="15">
    <source>
        <dbReference type="EMBL" id="MCQ1538020.1"/>
    </source>
</evidence>
<feature type="binding site" evidence="12">
    <location>
        <position position="155"/>
    </location>
    <ligand>
        <name>Mg(2+)</name>
        <dbReference type="ChEBI" id="CHEBI:18420"/>
        <label>1</label>
    </ligand>
</feature>
<evidence type="ECO:0000256" key="5">
    <source>
        <dbReference type="ARBA" id="ARBA00022763"/>
    </source>
</evidence>
<dbReference type="InterPro" id="IPR006084">
    <property type="entry name" value="XPG/Rad2"/>
</dbReference>
<accession>A0ABD4TL29</accession>
<evidence type="ECO:0000256" key="12">
    <source>
        <dbReference type="HAMAP-Rule" id="MF_00614"/>
    </source>
</evidence>
<evidence type="ECO:0000256" key="6">
    <source>
        <dbReference type="ARBA" id="ARBA00022801"/>
    </source>
</evidence>
<keyword evidence="4 12" id="KW-0255">Endonuclease</keyword>
<feature type="binding site" evidence="12">
    <location>
        <position position="176"/>
    </location>
    <ligand>
        <name>Mg(2+)</name>
        <dbReference type="ChEBI" id="CHEBI:18420"/>
        <label>2</label>
    </ligand>
</feature>
<keyword evidence="1 12" id="KW-0235">DNA replication</keyword>
<name>A0ABD4TL29_9EURY</name>
<dbReference type="GO" id="GO:0006281">
    <property type="term" value="P:DNA repair"/>
    <property type="evidence" value="ECO:0007669"/>
    <property type="project" value="UniProtKB-UniRule"/>
</dbReference>
<dbReference type="SMART" id="SM00484">
    <property type="entry name" value="XPGI"/>
    <property type="match status" value="1"/>
</dbReference>
<dbReference type="PRINTS" id="PR00853">
    <property type="entry name" value="XPGRADSUPER"/>
</dbReference>
<comment type="caution">
    <text evidence="12">Lacks conserved residue(s) required for the propagation of feature annotation.</text>
</comment>
<dbReference type="Pfam" id="PF00867">
    <property type="entry name" value="XPG_I"/>
    <property type="match status" value="1"/>
</dbReference>
<evidence type="ECO:0000259" key="13">
    <source>
        <dbReference type="SMART" id="SM00484"/>
    </source>
</evidence>
<feature type="domain" description="XPG-I" evidence="13">
    <location>
        <begin position="141"/>
        <end position="220"/>
    </location>
</feature>
<keyword evidence="6 12" id="KW-0378">Hydrolase</keyword>
<dbReference type="InterPro" id="IPR029060">
    <property type="entry name" value="PIN-like_dom_sf"/>
</dbReference>
<gene>
    <name evidence="12 15" type="primary">fen</name>
    <name evidence="15" type="ORF">FTO68_03315</name>
</gene>
<feature type="domain" description="XPG N-terminal" evidence="14">
    <location>
        <begin position="1"/>
        <end position="102"/>
    </location>
</feature>
<evidence type="ECO:0000256" key="2">
    <source>
        <dbReference type="ARBA" id="ARBA00022722"/>
    </source>
</evidence>
<comment type="function">
    <text evidence="12">Structure-specific nuclease with 5'-flap endonuclease and 5'-3' exonuclease activities involved in DNA replication and repair. During DNA replication, cleaves the 5'-overhanging flap structure that is generated by displacement synthesis when DNA polymerase encounters the 5'-end of a downstream Okazaki fragment. Binds the unpaired 3'-DNA end and kinks the DNA to facilitate 5' cleavage specificity. Cleaves one nucleotide into the double-stranded DNA from the junction in flap DNA, leaving a nick for ligation. Also involved in the base excision repair (BER) pathway. Acts as a genome stabilization factor that prevents flaps from equilibrating into structurs that lead to duplications and deletions. Also possesses 5'-3' exonuclease activity on nicked or gapped double-stranded DNA.</text>
</comment>
<evidence type="ECO:0000256" key="3">
    <source>
        <dbReference type="ARBA" id="ARBA00022723"/>
    </source>
</evidence>
<dbReference type="GO" id="GO:0003677">
    <property type="term" value="F:DNA binding"/>
    <property type="evidence" value="ECO:0007669"/>
    <property type="project" value="UniProtKB-UniRule"/>
</dbReference>
<keyword evidence="5 12" id="KW-0227">DNA damage</keyword>
<dbReference type="Proteomes" id="UP001524383">
    <property type="component" value="Unassembled WGS sequence"/>
</dbReference>
<feature type="binding site" evidence="12">
    <location>
        <position position="153"/>
    </location>
    <ligand>
        <name>Mg(2+)</name>
        <dbReference type="ChEBI" id="CHEBI:18420"/>
        <label>1</label>
    </ligand>
</feature>
<dbReference type="NCBIfam" id="TIGR03674">
    <property type="entry name" value="fen_arch"/>
    <property type="match status" value="1"/>
</dbReference>
<dbReference type="GO" id="GO:0017108">
    <property type="term" value="F:5'-flap endonuclease activity"/>
    <property type="evidence" value="ECO:0007669"/>
    <property type="project" value="UniProtKB-UniRule"/>
</dbReference>
<keyword evidence="3 12" id="KW-0479">Metal-binding</keyword>
<comment type="similarity">
    <text evidence="12">Belongs to the XPG/RAD2 endonuclease family. FEN1 subfamily.</text>
</comment>
<keyword evidence="9 12" id="KW-0234">DNA repair</keyword>
<feature type="binding site" evidence="12">
    <location>
        <position position="81"/>
    </location>
    <ligand>
        <name>Mg(2+)</name>
        <dbReference type="ChEBI" id="CHEBI:18420"/>
        <label>1</label>
    </ligand>
</feature>
<dbReference type="InterPro" id="IPR006086">
    <property type="entry name" value="XPG-I_dom"/>
</dbReference>
<evidence type="ECO:0000256" key="8">
    <source>
        <dbReference type="ARBA" id="ARBA00022842"/>
    </source>
</evidence>
<dbReference type="Gene3D" id="1.10.150.20">
    <property type="entry name" value="5' to 3' exonuclease, C-terminal subdomain"/>
    <property type="match status" value="1"/>
</dbReference>
<dbReference type="EC" id="3.1.-.-" evidence="12"/>
<evidence type="ECO:0000313" key="16">
    <source>
        <dbReference type="Proteomes" id="UP001524383"/>
    </source>
</evidence>
<dbReference type="Gene3D" id="3.40.50.1010">
    <property type="entry name" value="5'-nuclease"/>
    <property type="match status" value="1"/>
</dbReference>
<comment type="function">
    <text evidence="10">Structure-specific nuclease with 5'-flap endonuclease and 5'-3' exonuclease activities involved in DNA replication and repair. During DNA replication, cleaves the 5'-overhanging flap structure that is generated by displacement synthesis when DNA polymerase encounters the 5'-end of a downstream Okazaki fragment. Binds the unpaired 3'-DNA end and kinks the DNA to facilitate 5' cleavage specificity. Cleaves one nucleotide into the double-stranded DNA from the junction in flap DNA, leaving a nick for ligation. Also involved in the base excision repair (BER) pathway. Acts as a genome stabilization factor that prevents flaps from equilibrating into structures that lead to duplications and deletions. Also possesses 5'-3' exonuclease activity on nicked or gapped double-stranded DNA.</text>
</comment>
<dbReference type="GO" id="GO:0008409">
    <property type="term" value="F:5'-3' exonuclease activity"/>
    <property type="evidence" value="ECO:0007669"/>
    <property type="project" value="UniProtKB-UniRule"/>
</dbReference>
<sequence length="337" mass="37042">MGVSIRPLLEGCRHPVSFGDIPGVAAIDANNALYQFLSIIRQADGTPLQDTRGRVTSHLSGLLFRTAHFLENGIMPFYIFDGPPPEFKAKTIAGRRGIREAGEVEWVKALERGDTDAAYRAAMQSTRVDSAILGSGKRLLDALGIPWMEAPSEGEAQSASFVNNGIATYSVSQDYDSLLFGATVLVRNLTVSGKRRIGGRQVTISPERIYLSEFLETLGITREQLIQIGILIGTDFNEGIHGIGPKKALKIVREGRFSDVMAEKAPDTDPEPIMEFFLFPPVAEAYQPEWKPPDPDQIIGILCDEYGFSTERIHPVLERIAGPQKGQSGQMRLDAWN</sequence>
<feature type="binding site" evidence="12">
    <location>
        <position position="28"/>
    </location>
    <ligand>
        <name>Mg(2+)</name>
        <dbReference type="ChEBI" id="CHEBI:18420"/>
        <label>1</label>
    </ligand>
</feature>
<feature type="binding site" evidence="12">
    <location>
        <position position="174"/>
    </location>
    <ligand>
        <name>Mg(2+)</name>
        <dbReference type="ChEBI" id="CHEBI:18420"/>
        <label>2</label>
    </ligand>
</feature>
<feature type="binding site" evidence="12">
    <location>
        <position position="235"/>
    </location>
    <ligand>
        <name>Mg(2+)</name>
        <dbReference type="ChEBI" id="CHEBI:18420"/>
        <label>2</label>
    </ligand>
</feature>
<reference evidence="15 16" key="1">
    <citation type="submission" date="2019-08" db="EMBL/GenBank/DDBJ databases">
        <authorList>
            <person name="Chen S.-C."/>
            <person name="Lai M.-C."/>
            <person name="You Y.-T."/>
        </authorList>
    </citation>
    <scope>NUCLEOTIDE SEQUENCE [LARGE SCALE GENOMIC DNA]</scope>
    <source>
        <strain evidence="15 16">P2F9704a</strain>
    </source>
</reference>